<evidence type="ECO:0000256" key="1">
    <source>
        <dbReference type="SAM" id="MobiDB-lite"/>
    </source>
</evidence>
<gene>
    <name evidence="3" type="ORF">TrVE_jg2316</name>
</gene>
<feature type="transmembrane region" description="Helical" evidence="2">
    <location>
        <begin position="132"/>
        <end position="150"/>
    </location>
</feature>
<dbReference type="EMBL" id="BRXX01000473">
    <property type="protein sequence ID" value="GMI13605.1"/>
    <property type="molecule type" value="Genomic_DNA"/>
</dbReference>
<accession>A0A9W7FKA6</accession>
<protein>
    <submittedName>
        <fullName evidence="3">Uncharacterized protein</fullName>
    </submittedName>
</protein>
<keyword evidence="2" id="KW-0472">Membrane</keyword>
<dbReference type="AlphaFoldDB" id="A0A9W7FKA6"/>
<feature type="transmembrane region" description="Helical" evidence="2">
    <location>
        <begin position="193"/>
        <end position="216"/>
    </location>
</feature>
<feature type="region of interest" description="Disordered" evidence="1">
    <location>
        <begin position="1"/>
        <end position="32"/>
    </location>
</feature>
<evidence type="ECO:0000313" key="4">
    <source>
        <dbReference type="Proteomes" id="UP001165160"/>
    </source>
</evidence>
<sequence length="582" mass="65334">MPPSVQSGSAKWASSITPVLPPSSTPPSSSPNLHDDTFSTFTKVNLYMKTFYAALKDYLLETGYVSFQVATVSLLCLIVVHLRVNDYKGIPSIYRYNNLTIMPMSHCEYDNYYVNHRSDVVAFDWYKLVTNFIYSLGVISPSYVISILMFPTKSFRYICIRWAIFFFFFVVVVGSQVWTALECAERGDREGMYWPTFSVTLGGILLYTLVPFYVAVRTSDDRYDAWEGTRTLSSKEWRAIWALCRFDFLFVAIGYVYQEQLMQIFFLAKTSTLTRMLIRGPFHAICLSIFIEVGAKTSALLVREYKIDATLCHLIMVKPIITLSVLGRFMQGSAPNLTDSIIFEAMGTFAELFTADELLRGRSPMHDFKTLVRFLRRKICGGEKGGKVEAVVDSGSDSDVSLAVLHALSRGQAGSFKAAKETTTTLAKFCGTSMILLNICEASAILTTTGFWLTNRRMAVSSIGALGSPLSVSQVAVNFLIMVVGEWVVTDSITAYVSHHWSKRYTNNIPQAWQRIRRKKSWLKSCILIASLVSMAVVLIIPDEQCYTSLLSDVDNWTLGQCPEPPKSTGEMFQVGTDFRST</sequence>
<feature type="compositionally biased region" description="Pro residues" evidence="1">
    <location>
        <begin position="19"/>
        <end position="29"/>
    </location>
</feature>
<keyword evidence="2" id="KW-1133">Transmembrane helix</keyword>
<dbReference type="Proteomes" id="UP001165160">
    <property type="component" value="Unassembled WGS sequence"/>
</dbReference>
<feature type="transmembrane region" description="Helical" evidence="2">
    <location>
        <begin position="162"/>
        <end position="181"/>
    </location>
</feature>
<proteinExistence type="predicted"/>
<name>A0A9W7FKA6_9STRA</name>
<feature type="transmembrane region" description="Helical" evidence="2">
    <location>
        <begin position="58"/>
        <end position="82"/>
    </location>
</feature>
<keyword evidence="4" id="KW-1185">Reference proteome</keyword>
<keyword evidence="2" id="KW-0812">Transmembrane</keyword>
<reference evidence="4" key="1">
    <citation type="journal article" date="2023" name="Commun. Biol.">
        <title>Genome analysis of Parmales, the sister group of diatoms, reveals the evolutionary specialization of diatoms from phago-mixotrophs to photoautotrophs.</title>
        <authorList>
            <person name="Ban H."/>
            <person name="Sato S."/>
            <person name="Yoshikawa S."/>
            <person name="Yamada K."/>
            <person name="Nakamura Y."/>
            <person name="Ichinomiya M."/>
            <person name="Sato N."/>
            <person name="Blanc-Mathieu R."/>
            <person name="Endo H."/>
            <person name="Kuwata A."/>
            <person name="Ogata H."/>
        </authorList>
    </citation>
    <scope>NUCLEOTIDE SEQUENCE [LARGE SCALE GENOMIC DNA]</scope>
    <source>
        <strain evidence="4">NIES 3699</strain>
    </source>
</reference>
<evidence type="ECO:0000256" key="2">
    <source>
        <dbReference type="SAM" id="Phobius"/>
    </source>
</evidence>
<feature type="transmembrane region" description="Helical" evidence="2">
    <location>
        <begin position="522"/>
        <end position="541"/>
    </location>
</feature>
<evidence type="ECO:0000313" key="3">
    <source>
        <dbReference type="EMBL" id="GMI13605.1"/>
    </source>
</evidence>
<comment type="caution">
    <text evidence="3">The sequence shown here is derived from an EMBL/GenBank/DDBJ whole genome shotgun (WGS) entry which is preliminary data.</text>
</comment>
<organism evidence="3 4">
    <name type="scientific">Triparma verrucosa</name>
    <dbReference type="NCBI Taxonomy" id="1606542"/>
    <lineage>
        <taxon>Eukaryota</taxon>
        <taxon>Sar</taxon>
        <taxon>Stramenopiles</taxon>
        <taxon>Ochrophyta</taxon>
        <taxon>Bolidophyceae</taxon>
        <taxon>Parmales</taxon>
        <taxon>Triparmaceae</taxon>
        <taxon>Triparma</taxon>
    </lineage>
</organism>